<evidence type="ECO:0000256" key="5">
    <source>
        <dbReference type="ARBA" id="ARBA00023136"/>
    </source>
</evidence>
<dbReference type="Pfam" id="PF03626">
    <property type="entry name" value="COX4_pro"/>
    <property type="match status" value="1"/>
</dbReference>
<protein>
    <submittedName>
        <fullName evidence="7">Cytochrome c oxidase subunit 4</fullName>
    </submittedName>
</protein>
<dbReference type="RefSeq" id="WP_009710067.1">
    <property type="nucleotide sequence ID" value="NZ_CP048103.1"/>
</dbReference>
<feature type="transmembrane region" description="Helical" evidence="6">
    <location>
        <begin position="78"/>
        <end position="100"/>
    </location>
</feature>
<keyword evidence="4 6" id="KW-1133">Transmembrane helix</keyword>
<dbReference type="InterPro" id="IPR005171">
    <property type="entry name" value="Cyt_c_oxidase_su4_prok"/>
</dbReference>
<evidence type="ECO:0000313" key="8">
    <source>
        <dbReference type="Proteomes" id="UP000186795"/>
    </source>
</evidence>
<feature type="transmembrane region" description="Helical" evidence="6">
    <location>
        <begin position="47"/>
        <end position="66"/>
    </location>
</feature>
<gene>
    <name evidence="7" type="ORF">SAMN05421790_11367</name>
</gene>
<keyword evidence="5 6" id="KW-0472">Membrane</keyword>
<organism evidence="7 8">
    <name type="scientific">Kroppenstedtia eburnea</name>
    <dbReference type="NCBI Taxonomy" id="714067"/>
    <lineage>
        <taxon>Bacteria</taxon>
        <taxon>Bacillati</taxon>
        <taxon>Bacillota</taxon>
        <taxon>Bacilli</taxon>
        <taxon>Bacillales</taxon>
        <taxon>Thermoactinomycetaceae</taxon>
        <taxon>Kroppenstedtia</taxon>
    </lineage>
</organism>
<dbReference type="GO" id="GO:0005886">
    <property type="term" value="C:plasma membrane"/>
    <property type="evidence" value="ECO:0007669"/>
    <property type="project" value="UniProtKB-SubCell"/>
</dbReference>
<evidence type="ECO:0000256" key="3">
    <source>
        <dbReference type="ARBA" id="ARBA00022692"/>
    </source>
</evidence>
<dbReference type="EMBL" id="FTOD01000013">
    <property type="protein sequence ID" value="SIT11870.1"/>
    <property type="molecule type" value="Genomic_DNA"/>
</dbReference>
<keyword evidence="2" id="KW-1003">Cell membrane</keyword>
<keyword evidence="3 6" id="KW-0812">Transmembrane</keyword>
<sequence>MEAKAEQNRPQTGKQSGGFKYVASFVVMLLLTGLSFAAVAMNIVPQSWIIPLILALATVQVLMQFFSFMHLHLKKEAVIVSFMYSGVFLGLICAVAVAYLS</sequence>
<dbReference type="OrthoDB" id="2989516at2"/>
<proteinExistence type="predicted"/>
<evidence type="ECO:0000256" key="4">
    <source>
        <dbReference type="ARBA" id="ARBA00022989"/>
    </source>
</evidence>
<keyword evidence="8" id="KW-1185">Reference proteome</keyword>
<comment type="subcellular location">
    <subcellularLocation>
        <location evidence="1">Cell membrane</location>
        <topology evidence="1">Multi-pass membrane protein</topology>
    </subcellularLocation>
</comment>
<evidence type="ECO:0000313" key="7">
    <source>
        <dbReference type="EMBL" id="SIT11870.1"/>
    </source>
</evidence>
<dbReference type="Proteomes" id="UP000186795">
    <property type="component" value="Unassembled WGS sequence"/>
</dbReference>
<evidence type="ECO:0000256" key="2">
    <source>
        <dbReference type="ARBA" id="ARBA00022475"/>
    </source>
</evidence>
<evidence type="ECO:0000256" key="1">
    <source>
        <dbReference type="ARBA" id="ARBA00004651"/>
    </source>
</evidence>
<name>A0A1N7PMV5_9BACL</name>
<accession>A0A1N7PMV5</accession>
<reference evidence="8" key="1">
    <citation type="submission" date="2017-01" db="EMBL/GenBank/DDBJ databases">
        <authorList>
            <person name="Varghese N."/>
            <person name="Submissions S."/>
        </authorList>
    </citation>
    <scope>NUCLEOTIDE SEQUENCE [LARGE SCALE GENOMIC DNA]</scope>
    <source>
        <strain evidence="8">DSM 45196</strain>
    </source>
</reference>
<feature type="transmembrane region" description="Helical" evidence="6">
    <location>
        <begin position="21"/>
        <end position="41"/>
    </location>
</feature>
<dbReference type="AlphaFoldDB" id="A0A1N7PMV5"/>
<evidence type="ECO:0000256" key="6">
    <source>
        <dbReference type="SAM" id="Phobius"/>
    </source>
</evidence>